<gene>
    <name evidence="1" type="ORF">ABFY20_15595</name>
</gene>
<dbReference type="RefSeq" id="WP_368497156.1">
    <property type="nucleotide sequence ID" value="NZ_CP162511.1"/>
</dbReference>
<evidence type="ECO:0000313" key="1">
    <source>
        <dbReference type="EMBL" id="XDI04749.1"/>
    </source>
</evidence>
<evidence type="ECO:0008006" key="2">
    <source>
        <dbReference type="Google" id="ProtNLM"/>
    </source>
</evidence>
<dbReference type="PANTHER" id="PTHR47916:SF1">
    <property type="entry name" value="3-HYDROXY-5-PHOSPHONOOXYPENTANE-2,4-DIONE THIOLASE"/>
    <property type="match status" value="1"/>
</dbReference>
<dbReference type="AlphaFoldDB" id="A0AB39BEU4"/>
<name>A0AB39BEU4_9MICO</name>
<sequence>MSVPGPFPTSFPAARRRRRLLGDVDFSVFVCADVGLQVGPPGATRRLDELRRFAELDADGILLTQAALPTFAETLAARPELTLVVRLDWCNQWRGPQLSPVADGVGVTVSTAAEAAASGADAVIHYCLLGHGDPRVEADYVDRAARAVRDAHDVGLACILEPLIRGTNAEGRERDAAHLMWGIRTAEELGADAVKVEQPADGDADRVIGSAGVPVLLASTPPISAADAVRRAAEGARAGAAGVAYSSDFFAAERPADLVASIRSAALTPSRKDMS</sequence>
<dbReference type="SUPFAM" id="SSF51569">
    <property type="entry name" value="Aldolase"/>
    <property type="match status" value="1"/>
</dbReference>
<dbReference type="Pfam" id="PF01791">
    <property type="entry name" value="DeoC"/>
    <property type="match status" value="1"/>
</dbReference>
<reference evidence="1" key="1">
    <citation type="submission" date="2024-05" db="EMBL/GenBank/DDBJ databases">
        <title>Herbiconiux sp. A18JL235.</title>
        <authorList>
            <person name="Zhang G."/>
        </authorList>
    </citation>
    <scope>NUCLEOTIDE SEQUENCE</scope>
    <source>
        <strain evidence="1">A18JL235</strain>
    </source>
</reference>
<protein>
    <recommendedName>
        <fullName evidence="2">Aldolase</fullName>
    </recommendedName>
</protein>
<dbReference type="Gene3D" id="3.20.20.70">
    <property type="entry name" value="Aldolase class I"/>
    <property type="match status" value="1"/>
</dbReference>
<dbReference type="InterPro" id="IPR050456">
    <property type="entry name" value="DeoC/FbaB_aldolase"/>
</dbReference>
<dbReference type="EMBL" id="CP162511">
    <property type="protein sequence ID" value="XDI04749.1"/>
    <property type="molecule type" value="Genomic_DNA"/>
</dbReference>
<organism evidence="1">
    <name type="scientific">Herbiconiux sp. A18JL235</name>
    <dbReference type="NCBI Taxonomy" id="3152363"/>
    <lineage>
        <taxon>Bacteria</taxon>
        <taxon>Bacillati</taxon>
        <taxon>Actinomycetota</taxon>
        <taxon>Actinomycetes</taxon>
        <taxon>Micrococcales</taxon>
        <taxon>Microbacteriaceae</taxon>
        <taxon>Herbiconiux</taxon>
    </lineage>
</organism>
<accession>A0AB39BEU4</accession>
<dbReference type="GO" id="GO:0016829">
    <property type="term" value="F:lyase activity"/>
    <property type="evidence" value="ECO:0007669"/>
    <property type="project" value="InterPro"/>
</dbReference>
<dbReference type="PANTHER" id="PTHR47916">
    <property type="entry name" value="FRUCTOSE-BISPHOSPHATE ALDOLASE CLASS 1"/>
    <property type="match status" value="1"/>
</dbReference>
<dbReference type="InterPro" id="IPR013785">
    <property type="entry name" value="Aldolase_TIM"/>
</dbReference>
<dbReference type="InterPro" id="IPR002915">
    <property type="entry name" value="DeoC/FbaB/LacD_aldolase"/>
</dbReference>
<proteinExistence type="predicted"/>